<feature type="non-terminal residue" evidence="2">
    <location>
        <position position="262"/>
    </location>
</feature>
<comment type="caution">
    <text evidence="2">The sequence shown here is derived from an EMBL/GenBank/DDBJ whole genome shotgun (WGS) entry which is preliminary data.</text>
</comment>
<dbReference type="Proteomes" id="UP001159428">
    <property type="component" value="Unassembled WGS sequence"/>
</dbReference>
<gene>
    <name evidence="2" type="ORF">PMEA_00014051</name>
</gene>
<reference evidence="2 3" key="1">
    <citation type="submission" date="2022-05" db="EMBL/GenBank/DDBJ databases">
        <authorList>
            <consortium name="Genoscope - CEA"/>
            <person name="William W."/>
        </authorList>
    </citation>
    <scope>NUCLEOTIDE SEQUENCE [LARGE SCALE GENOMIC DNA]</scope>
</reference>
<protein>
    <recommendedName>
        <fullName evidence="4">PAN-3 domain-containing protein</fullName>
    </recommendedName>
</protein>
<dbReference type="Gene3D" id="2.60.120.260">
    <property type="entry name" value="Galactose-binding domain-like"/>
    <property type="match status" value="1"/>
</dbReference>
<accession>A0AAU9WYY3</accession>
<evidence type="ECO:0000313" key="3">
    <source>
        <dbReference type="Proteomes" id="UP001159428"/>
    </source>
</evidence>
<keyword evidence="1" id="KW-0732">Signal</keyword>
<evidence type="ECO:0000256" key="1">
    <source>
        <dbReference type="SAM" id="SignalP"/>
    </source>
</evidence>
<evidence type="ECO:0000313" key="2">
    <source>
        <dbReference type="EMBL" id="CAH3129593.1"/>
    </source>
</evidence>
<dbReference type="AlphaFoldDB" id="A0AAU9WYY3"/>
<dbReference type="EMBL" id="CALNXJ010000024">
    <property type="protein sequence ID" value="CAH3129593.1"/>
    <property type="molecule type" value="Genomic_DNA"/>
</dbReference>
<keyword evidence="3" id="KW-1185">Reference proteome</keyword>
<evidence type="ECO:0008006" key="4">
    <source>
        <dbReference type="Google" id="ProtNLM"/>
    </source>
</evidence>
<organism evidence="2 3">
    <name type="scientific">Pocillopora meandrina</name>
    <dbReference type="NCBI Taxonomy" id="46732"/>
    <lineage>
        <taxon>Eukaryota</taxon>
        <taxon>Metazoa</taxon>
        <taxon>Cnidaria</taxon>
        <taxon>Anthozoa</taxon>
        <taxon>Hexacorallia</taxon>
        <taxon>Scleractinia</taxon>
        <taxon>Astrocoeniina</taxon>
        <taxon>Pocilloporidae</taxon>
        <taxon>Pocillopora</taxon>
    </lineage>
</organism>
<name>A0AAU9WYY3_9CNID</name>
<proteinExistence type="predicted"/>
<feature type="chain" id="PRO_5043706738" description="PAN-3 domain-containing protein" evidence="1">
    <location>
        <begin position="17"/>
        <end position="262"/>
    </location>
</feature>
<sequence length="262" mass="29712">MPMKLCFVVTLFLVEAFTFTAHNKAALIGFAYKTIKDVDWFSCIVTCQEDISCISYNFCVVEHRYNISTCSLNNCSLDDPCSNEAILIWVPGCTFHQLEQNKNGKTRCDHKRLHRNKETGVVKASFSCKDKMQIYVDGKEETNMIDCKQADQSGVFNLSILPTARLIAIEVESSRRPCIIGSFSDGKVTNSSWKCTSGTELDWKKPGFNDSLWKSAVELNSGRERDPDRGCQINEIQRHGAKWITSADNGQQNMYCRLNRFV</sequence>
<feature type="signal peptide" evidence="1">
    <location>
        <begin position="1"/>
        <end position="16"/>
    </location>
</feature>